<dbReference type="OrthoDB" id="1034557at2759"/>
<gene>
    <name evidence="3" type="ORF">Mgra_00009106</name>
</gene>
<dbReference type="GO" id="GO:0005524">
    <property type="term" value="F:ATP binding"/>
    <property type="evidence" value="ECO:0007669"/>
    <property type="project" value="InterPro"/>
</dbReference>
<dbReference type="PROSITE" id="PS50011">
    <property type="entry name" value="PROTEIN_KINASE_DOM"/>
    <property type="match status" value="1"/>
</dbReference>
<feature type="region of interest" description="Disordered" evidence="1">
    <location>
        <begin position="140"/>
        <end position="163"/>
    </location>
</feature>
<dbReference type="SUPFAM" id="SSF56112">
    <property type="entry name" value="Protein kinase-like (PK-like)"/>
    <property type="match status" value="1"/>
</dbReference>
<feature type="region of interest" description="Disordered" evidence="1">
    <location>
        <begin position="230"/>
        <end position="250"/>
    </location>
</feature>
<feature type="compositionally biased region" description="Low complexity" evidence="1">
    <location>
        <begin position="230"/>
        <end position="241"/>
    </location>
</feature>
<dbReference type="InterPro" id="IPR000719">
    <property type="entry name" value="Prot_kinase_dom"/>
</dbReference>
<dbReference type="InterPro" id="IPR011009">
    <property type="entry name" value="Kinase-like_dom_sf"/>
</dbReference>
<dbReference type="GO" id="GO:0004672">
    <property type="term" value="F:protein kinase activity"/>
    <property type="evidence" value="ECO:0007669"/>
    <property type="project" value="InterPro"/>
</dbReference>
<name>A0A8S9ZDV2_9BILA</name>
<feature type="region of interest" description="Disordered" evidence="1">
    <location>
        <begin position="40"/>
        <end position="60"/>
    </location>
</feature>
<proteinExistence type="predicted"/>
<accession>A0A8S9ZDV2</accession>
<comment type="caution">
    <text evidence="3">The sequence shown here is derived from an EMBL/GenBank/DDBJ whole genome shotgun (WGS) entry which is preliminary data.</text>
</comment>
<evidence type="ECO:0000256" key="1">
    <source>
        <dbReference type="SAM" id="MobiDB-lite"/>
    </source>
</evidence>
<organism evidence="3 4">
    <name type="scientific">Meloidogyne graminicola</name>
    <dbReference type="NCBI Taxonomy" id="189291"/>
    <lineage>
        <taxon>Eukaryota</taxon>
        <taxon>Metazoa</taxon>
        <taxon>Ecdysozoa</taxon>
        <taxon>Nematoda</taxon>
        <taxon>Chromadorea</taxon>
        <taxon>Rhabditida</taxon>
        <taxon>Tylenchina</taxon>
        <taxon>Tylenchomorpha</taxon>
        <taxon>Tylenchoidea</taxon>
        <taxon>Meloidogynidae</taxon>
        <taxon>Meloidogyninae</taxon>
        <taxon>Meloidogyne</taxon>
    </lineage>
</organism>
<dbReference type="Gene3D" id="1.10.510.10">
    <property type="entry name" value="Transferase(Phosphotransferase) domain 1"/>
    <property type="match status" value="1"/>
</dbReference>
<dbReference type="InterPro" id="IPR050588">
    <property type="entry name" value="WNK_Ser-Thr_kinase"/>
</dbReference>
<reference evidence="3" key="1">
    <citation type="journal article" date="2020" name="Ecol. Evol.">
        <title>Genome structure and content of the rice root-knot nematode (Meloidogyne graminicola).</title>
        <authorList>
            <person name="Phan N.T."/>
            <person name="Danchin E.G.J."/>
            <person name="Klopp C."/>
            <person name="Perfus-Barbeoch L."/>
            <person name="Kozlowski D.K."/>
            <person name="Koutsovoulos G.D."/>
            <person name="Lopez-Roques C."/>
            <person name="Bouchez O."/>
            <person name="Zahm M."/>
            <person name="Besnard G."/>
            <person name="Bellafiore S."/>
        </authorList>
    </citation>
    <scope>NUCLEOTIDE SEQUENCE</scope>
    <source>
        <strain evidence="3">VN-18</strain>
    </source>
</reference>
<dbReference type="Proteomes" id="UP000605970">
    <property type="component" value="Unassembled WGS sequence"/>
</dbReference>
<dbReference type="EMBL" id="JABEBT010000138">
    <property type="protein sequence ID" value="KAF7629878.1"/>
    <property type="molecule type" value="Genomic_DNA"/>
</dbReference>
<sequence length="364" mass="39418">MAPEYDHLTEATTQADIYSFGVCALEMATIGALLSGSLNGGSEKEKAVSGDSGTPSTAGGCGLHLVTEELIRKGIDSLEDPEQKEFIERCLEHDPNQRANVEELLNRLGLPEPEKQDETSLDEDGFLEDQQQADNVRLSHEPTPGVVLPERAVSSPPQEAAPNIEKTTTIQTSAATQKQAPAANIITNTKQDGYNSHFNTITPITTASTAIVSSTVSTSGTVVLTTTPASTTTTTTTNTLVSHPHSAQDEGYHTNQSIVESPGQVVDTLAPSEKAAVVQHQQHRETRQIVQMHAEVFDQGGYQLRIQLQLDDQMNRQLTAPLKEGDTAETLTEELVKHGFISESNSSRMRELLETVQLVKRTNP</sequence>
<dbReference type="AlphaFoldDB" id="A0A8S9ZDV2"/>
<keyword evidence="4" id="KW-1185">Reference proteome</keyword>
<feature type="domain" description="Protein kinase" evidence="2">
    <location>
        <begin position="1"/>
        <end position="110"/>
    </location>
</feature>
<evidence type="ECO:0000313" key="4">
    <source>
        <dbReference type="Proteomes" id="UP000605970"/>
    </source>
</evidence>
<evidence type="ECO:0000313" key="3">
    <source>
        <dbReference type="EMBL" id="KAF7629878.1"/>
    </source>
</evidence>
<dbReference type="PANTHER" id="PTHR13902">
    <property type="entry name" value="SERINE/THREONINE-PROTEIN KINASE WNK WITH NO LYSINE -RELATED"/>
    <property type="match status" value="1"/>
</dbReference>
<evidence type="ECO:0000259" key="2">
    <source>
        <dbReference type="PROSITE" id="PS50011"/>
    </source>
</evidence>
<protein>
    <recommendedName>
        <fullName evidence="2">Protein kinase domain-containing protein</fullName>
    </recommendedName>
</protein>